<comment type="caution">
    <text evidence="2">The sequence shown here is derived from an EMBL/GenBank/DDBJ whole genome shotgun (WGS) entry which is preliminary data.</text>
</comment>
<reference evidence="2" key="3">
    <citation type="submission" date="2023-05" db="EMBL/GenBank/DDBJ databases">
        <authorList>
            <person name="Smith C.H."/>
        </authorList>
    </citation>
    <scope>NUCLEOTIDE SEQUENCE</scope>
    <source>
        <strain evidence="2">CHS0354</strain>
        <tissue evidence="2">Mantle</tissue>
    </source>
</reference>
<reference evidence="2" key="2">
    <citation type="journal article" date="2021" name="Genome Biol. Evol.">
        <title>Developing a high-quality reference genome for a parasitic bivalve with doubly uniparental inheritance (Bivalvia: Unionida).</title>
        <authorList>
            <person name="Smith C.H."/>
        </authorList>
    </citation>
    <scope>NUCLEOTIDE SEQUENCE</scope>
    <source>
        <strain evidence="2">CHS0354</strain>
        <tissue evidence="2">Mantle</tissue>
    </source>
</reference>
<organism evidence="2 3">
    <name type="scientific">Potamilus streckersoni</name>
    <dbReference type="NCBI Taxonomy" id="2493646"/>
    <lineage>
        <taxon>Eukaryota</taxon>
        <taxon>Metazoa</taxon>
        <taxon>Spiralia</taxon>
        <taxon>Lophotrochozoa</taxon>
        <taxon>Mollusca</taxon>
        <taxon>Bivalvia</taxon>
        <taxon>Autobranchia</taxon>
        <taxon>Heteroconchia</taxon>
        <taxon>Palaeoheterodonta</taxon>
        <taxon>Unionida</taxon>
        <taxon>Unionoidea</taxon>
        <taxon>Unionidae</taxon>
        <taxon>Ambleminae</taxon>
        <taxon>Lampsilini</taxon>
        <taxon>Potamilus</taxon>
    </lineage>
</organism>
<name>A0AAE0TII4_9BIVA</name>
<dbReference type="AlphaFoldDB" id="A0AAE0TII4"/>
<dbReference type="EMBL" id="JAEAOA010001446">
    <property type="protein sequence ID" value="KAK3611016.1"/>
    <property type="molecule type" value="Genomic_DNA"/>
</dbReference>
<feature type="region of interest" description="Disordered" evidence="1">
    <location>
        <begin position="40"/>
        <end position="99"/>
    </location>
</feature>
<evidence type="ECO:0000313" key="2">
    <source>
        <dbReference type="EMBL" id="KAK3611016.1"/>
    </source>
</evidence>
<feature type="compositionally biased region" description="Polar residues" evidence="1">
    <location>
        <begin position="84"/>
        <end position="99"/>
    </location>
</feature>
<sequence>MELQADLEKLNITYSRMTKLRNKFGTEASTVLLVLKEVPPPTTTKTIPTTPTQTRLNDNGRKPQGQQTSSKGPALLPTPPRRTNIANHQLKTQPVFQIS</sequence>
<keyword evidence="3" id="KW-1185">Reference proteome</keyword>
<accession>A0AAE0TII4</accession>
<evidence type="ECO:0000313" key="3">
    <source>
        <dbReference type="Proteomes" id="UP001195483"/>
    </source>
</evidence>
<protein>
    <submittedName>
        <fullName evidence="2">Uncharacterized protein</fullName>
    </submittedName>
</protein>
<evidence type="ECO:0000256" key="1">
    <source>
        <dbReference type="SAM" id="MobiDB-lite"/>
    </source>
</evidence>
<gene>
    <name evidence="2" type="ORF">CHS0354_024336</name>
</gene>
<proteinExistence type="predicted"/>
<reference evidence="2" key="1">
    <citation type="journal article" date="2021" name="Genome Biol. Evol.">
        <title>A High-Quality Reference Genome for a Parasitic Bivalve with Doubly Uniparental Inheritance (Bivalvia: Unionida).</title>
        <authorList>
            <person name="Smith C.H."/>
        </authorList>
    </citation>
    <scope>NUCLEOTIDE SEQUENCE</scope>
    <source>
        <strain evidence="2">CHS0354</strain>
    </source>
</reference>
<dbReference type="Proteomes" id="UP001195483">
    <property type="component" value="Unassembled WGS sequence"/>
</dbReference>
<feature type="compositionally biased region" description="Low complexity" evidence="1">
    <location>
        <begin position="43"/>
        <end position="54"/>
    </location>
</feature>